<dbReference type="AlphaFoldDB" id="A0ABD3LG63"/>
<protein>
    <submittedName>
        <fullName evidence="1">Uncharacterized protein</fullName>
    </submittedName>
</protein>
<evidence type="ECO:0000313" key="1">
    <source>
        <dbReference type="EMBL" id="KAL3748837.1"/>
    </source>
</evidence>
<reference evidence="1 2" key="1">
    <citation type="submission" date="2024-11" db="EMBL/GenBank/DDBJ databases">
        <title>Chromosome-level genome assembly of Eucalyptus globulus Labill. provides insights into its genome evolution.</title>
        <authorList>
            <person name="Li X."/>
        </authorList>
    </citation>
    <scope>NUCLEOTIDE SEQUENCE [LARGE SCALE GENOMIC DNA]</scope>
    <source>
        <strain evidence="1">CL2024</strain>
        <tissue evidence="1">Fresh tender leaves</tissue>
    </source>
</reference>
<dbReference type="EMBL" id="JBJKBG010000002">
    <property type="protein sequence ID" value="KAL3748836.1"/>
    <property type="molecule type" value="Genomic_DNA"/>
</dbReference>
<organism evidence="1 2">
    <name type="scientific">Eucalyptus globulus</name>
    <name type="common">Tasmanian blue gum</name>
    <dbReference type="NCBI Taxonomy" id="34317"/>
    <lineage>
        <taxon>Eukaryota</taxon>
        <taxon>Viridiplantae</taxon>
        <taxon>Streptophyta</taxon>
        <taxon>Embryophyta</taxon>
        <taxon>Tracheophyta</taxon>
        <taxon>Spermatophyta</taxon>
        <taxon>Magnoliopsida</taxon>
        <taxon>eudicotyledons</taxon>
        <taxon>Gunneridae</taxon>
        <taxon>Pentapetalae</taxon>
        <taxon>rosids</taxon>
        <taxon>malvids</taxon>
        <taxon>Myrtales</taxon>
        <taxon>Myrtaceae</taxon>
        <taxon>Myrtoideae</taxon>
        <taxon>Eucalypteae</taxon>
        <taxon>Eucalyptus</taxon>
    </lineage>
</organism>
<accession>A0ABD3LG63</accession>
<keyword evidence="2" id="KW-1185">Reference proteome</keyword>
<gene>
    <name evidence="1" type="ORF">ACJRO7_009990</name>
</gene>
<dbReference type="Proteomes" id="UP001634007">
    <property type="component" value="Unassembled WGS sequence"/>
</dbReference>
<sequence>MSRKPPASCSDLTSKEKTFGCCYNTTECMCSCCLLYITCPLTILLRTIRAPCRVGLYALKKVRQQMCCGAKKKVYAAYSTFSDTDSDSKQFKLRRRSDCFASL</sequence>
<proteinExistence type="predicted"/>
<evidence type="ECO:0000313" key="2">
    <source>
        <dbReference type="Proteomes" id="UP001634007"/>
    </source>
</evidence>
<dbReference type="EMBL" id="JBJKBG010000002">
    <property type="protein sequence ID" value="KAL3748837.1"/>
    <property type="molecule type" value="Genomic_DNA"/>
</dbReference>
<name>A0ABD3LG63_EUCGL</name>
<comment type="caution">
    <text evidence="1">The sequence shown here is derived from an EMBL/GenBank/DDBJ whole genome shotgun (WGS) entry which is preliminary data.</text>
</comment>